<dbReference type="KEGG" id="cpas:Clopa_2983"/>
<gene>
    <name evidence="1" type="ORF">Clopa_2983</name>
</gene>
<dbReference type="eggNOG" id="ENOG5033G4K">
    <property type="taxonomic scope" value="Bacteria"/>
</dbReference>
<protein>
    <recommendedName>
        <fullName evidence="3">DUF1292 domain-containing protein</fullName>
    </recommendedName>
</protein>
<dbReference type="OrthoDB" id="1957780at2"/>
<evidence type="ECO:0000313" key="1">
    <source>
        <dbReference type="EMBL" id="AGK97814.1"/>
    </source>
</evidence>
<dbReference type="Proteomes" id="UP000013523">
    <property type="component" value="Chromosome"/>
</dbReference>
<keyword evidence="2" id="KW-1185">Reference proteome</keyword>
<dbReference type="STRING" id="86416.Clopa_2983"/>
<proteinExistence type="predicted"/>
<dbReference type="RefSeq" id="WP_015616106.1">
    <property type="nucleotide sequence ID" value="NC_021182.1"/>
</dbReference>
<evidence type="ECO:0008006" key="3">
    <source>
        <dbReference type="Google" id="ProtNLM"/>
    </source>
</evidence>
<dbReference type="HOGENOM" id="CLU_146610_6_0_9"/>
<evidence type="ECO:0000313" key="2">
    <source>
        <dbReference type="Proteomes" id="UP000013523"/>
    </source>
</evidence>
<name>R4KBA3_CLOPA</name>
<dbReference type="Pfam" id="PF06949">
    <property type="entry name" value="DUF1292"/>
    <property type="match status" value="1"/>
</dbReference>
<organism evidence="1 2">
    <name type="scientific">Clostridium pasteurianum BC1</name>
    <dbReference type="NCBI Taxonomy" id="86416"/>
    <lineage>
        <taxon>Bacteria</taxon>
        <taxon>Bacillati</taxon>
        <taxon>Bacillota</taxon>
        <taxon>Clostridia</taxon>
        <taxon>Eubacteriales</taxon>
        <taxon>Clostridiaceae</taxon>
        <taxon>Clostridium</taxon>
    </lineage>
</organism>
<dbReference type="PATRIC" id="fig|86416.3.peg.2969"/>
<sequence length="118" mass="13192">MSENEKVNACSIDGCGCGENEHQHEEHSHECDCGCEDHEHETFSVELEDEHGNVVSCDVIDGFVYNDLEFALVQNPQDGSVYLFKVVGEGEEGELVIPDDEEFKAATAYYESTLEKEK</sequence>
<dbReference type="EMBL" id="CP003261">
    <property type="protein sequence ID" value="AGK97814.1"/>
    <property type="molecule type" value="Genomic_DNA"/>
</dbReference>
<reference evidence="1 2" key="1">
    <citation type="submission" date="2012-01" db="EMBL/GenBank/DDBJ databases">
        <title>Complete sequence of chromosome of Clostridium pasteurianum BC1.</title>
        <authorList>
            <consortium name="US DOE Joint Genome Institute"/>
            <person name="Lucas S."/>
            <person name="Han J."/>
            <person name="Lapidus A."/>
            <person name="Cheng J.-F."/>
            <person name="Goodwin L."/>
            <person name="Pitluck S."/>
            <person name="Peters L."/>
            <person name="Mikhailova N."/>
            <person name="Teshima H."/>
            <person name="Detter J.C."/>
            <person name="Han C."/>
            <person name="Tapia R."/>
            <person name="Land M."/>
            <person name="Hauser L."/>
            <person name="Kyrpides N."/>
            <person name="Ivanova N."/>
            <person name="Pagani I."/>
            <person name="Dunn J."/>
            <person name="Taghavi S."/>
            <person name="Francis A."/>
            <person name="van der Lelie D."/>
            <person name="Woyke T."/>
        </authorList>
    </citation>
    <scope>NUCLEOTIDE SEQUENCE [LARGE SCALE GENOMIC DNA]</scope>
    <source>
        <strain evidence="1 2">BC1</strain>
    </source>
</reference>
<dbReference type="AlphaFoldDB" id="R4KBA3"/>
<dbReference type="InterPro" id="IPR009711">
    <property type="entry name" value="UPF0473"/>
</dbReference>
<accession>R4KBA3</accession>